<sequence>MEIPQAPDLSNRGRPRHFEWQEETLGSEDFYREDIEDLLQEGAWKEGFNEWSEYTNLDTEHIRIVDSLGLFRAFDFYWDPTEDLLRFDAPTIPDDWRERPATDSLDSSAVSMIDNELDDLGRVVKEVLENYLAQDDEPSEFSLSEHAYGDREE</sequence>
<dbReference type="RefSeq" id="WP_049992760.1">
    <property type="nucleotide sequence ID" value="NZ_CP031310.1"/>
</dbReference>
<gene>
    <name evidence="2" type="ORF">DV733_14885</name>
</gene>
<evidence type="ECO:0000259" key="1">
    <source>
        <dbReference type="Pfam" id="PF25955"/>
    </source>
</evidence>
<evidence type="ECO:0000313" key="3">
    <source>
        <dbReference type="Proteomes" id="UP000296706"/>
    </source>
</evidence>
<dbReference type="Proteomes" id="UP000296706">
    <property type="component" value="Chromosome"/>
</dbReference>
<dbReference type="KEGG" id="hsn:DV733_14885"/>
<dbReference type="OrthoDB" id="165952at2157"/>
<dbReference type="InterPro" id="IPR058305">
    <property type="entry name" value="DUF7992"/>
</dbReference>
<dbReference type="EMBL" id="CP031310">
    <property type="protein sequence ID" value="QCC52437.1"/>
    <property type="molecule type" value="Genomic_DNA"/>
</dbReference>
<organism evidence="2 3">
    <name type="scientific">Halapricum salinum</name>
    <dbReference type="NCBI Taxonomy" id="1457250"/>
    <lineage>
        <taxon>Archaea</taxon>
        <taxon>Methanobacteriati</taxon>
        <taxon>Methanobacteriota</taxon>
        <taxon>Stenosarchaea group</taxon>
        <taxon>Halobacteria</taxon>
        <taxon>Halobacteriales</taxon>
        <taxon>Haloarculaceae</taxon>
        <taxon>Halapricum</taxon>
    </lineage>
</organism>
<dbReference type="STRING" id="1457250.GCA_000755225_01850"/>
<dbReference type="Pfam" id="PF25955">
    <property type="entry name" value="DUF7992"/>
    <property type="match status" value="1"/>
</dbReference>
<keyword evidence="3" id="KW-1185">Reference proteome</keyword>
<accession>A0A4D6HIB2</accession>
<feature type="domain" description="DUF7992" evidence="1">
    <location>
        <begin position="2"/>
        <end position="138"/>
    </location>
</feature>
<protein>
    <recommendedName>
        <fullName evidence="1">DUF7992 domain-containing protein</fullName>
    </recommendedName>
</protein>
<proteinExistence type="predicted"/>
<evidence type="ECO:0000313" key="2">
    <source>
        <dbReference type="EMBL" id="QCC52437.1"/>
    </source>
</evidence>
<dbReference type="AlphaFoldDB" id="A0A4D6HIB2"/>
<dbReference type="GeneID" id="39849171"/>
<reference evidence="2 3" key="1">
    <citation type="journal article" date="2019" name="Nat. Commun.">
        <title>A new type of DNA phosphorothioation-based antiviral system in archaea.</title>
        <authorList>
            <person name="Xiong L."/>
            <person name="Liu S."/>
            <person name="Chen S."/>
            <person name="Xiao Y."/>
            <person name="Zhu B."/>
            <person name="Gao Y."/>
            <person name="Zhang Y."/>
            <person name="Chen B."/>
            <person name="Luo J."/>
            <person name="Deng Z."/>
            <person name="Chen X."/>
            <person name="Wang L."/>
            <person name="Chen S."/>
        </authorList>
    </citation>
    <scope>NUCLEOTIDE SEQUENCE [LARGE SCALE GENOMIC DNA]</scope>
    <source>
        <strain evidence="2 3">CBA1105</strain>
    </source>
</reference>
<name>A0A4D6HIB2_9EURY</name>